<feature type="compositionally biased region" description="Basic and acidic residues" evidence="6">
    <location>
        <begin position="818"/>
        <end position="828"/>
    </location>
</feature>
<feature type="compositionally biased region" description="Polar residues" evidence="6">
    <location>
        <begin position="1374"/>
        <end position="1388"/>
    </location>
</feature>
<dbReference type="SUPFAM" id="SSF48065">
    <property type="entry name" value="DBL homology domain (DH-domain)"/>
    <property type="match status" value="1"/>
</dbReference>
<evidence type="ECO:0000256" key="4">
    <source>
        <dbReference type="ARBA" id="ARBA00022658"/>
    </source>
</evidence>
<feature type="compositionally biased region" description="Basic and acidic residues" evidence="6">
    <location>
        <begin position="1361"/>
        <end position="1373"/>
    </location>
</feature>
<feature type="compositionally biased region" description="Basic and acidic residues" evidence="6">
    <location>
        <begin position="3201"/>
        <end position="3210"/>
    </location>
</feature>
<feature type="region of interest" description="Disordered" evidence="6">
    <location>
        <begin position="3690"/>
        <end position="3742"/>
    </location>
</feature>
<feature type="region of interest" description="Disordered" evidence="6">
    <location>
        <begin position="5210"/>
        <end position="5238"/>
    </location>
</feature>
<feature type="region of interest" description="Disordered" evidence="6">
    <location>
        <begin position="4194"/>
        <end position="4215"/>
    </location>
</feature>
<dbReference type="CDD" id="cd01224">
    <property type="entry name" value="PH_Collybistin_ASEF"/>
    <property type="match status" value="1"/>
</dbReference>
<dbReference type="CDD" id="cd00160">
    <property type="entry name" value="RhoGEF"/>
    <property type="match status" value="1"/>
</dbReference>
<feature type="compositionally biased region" description="Low complexity" evidence="6">
    <location>
        <begin position="2915"/>
        <end position="2932"/>
    </location>
</feature>
<dbReference type="CDD" id="cd11828">
    <property type="entry name" value="SH3_ARHGEF9_like"/>
    <property type="match status" value="1"/>
</dbReference>
<feature type="compositionally biased region" description="Polar residues" evidence="6">
    <location>
        <begin position="5320"/>
        <end position="5331"/>
    </location>
</feature>
<feature type="region of interest" description="Disordered" evidence="6">
    <location>
        <begin position="22"/>
        <end position="53"/>
    </location>
</feature>
<feature type="compositionally biased region" description="Basic and acidic residues" evidence="6">
    <location>
        <begin position="1946"/>
        <end position="1957"/>
    </location>
</feature>
<dbReference type="PANTHER" id="PTHR47544">
    <property type="entry name" value="RHO GUANINE NUCLEOTIDE EXCHANGE FACTOR 4"/>
    <property type="match status" value="1"/>
</dbReference>
<feature type="compositionally biased region" description="Basic and acidic residues" evidence="6">
    <location>
        <begin position="5376"/>
        <end position="5386"/>
    </location>
</feature>
<feature type="compositionally biased region" description="Basic residues" evidence="6">
    <location>
        <begin position="265"/>
        <end position="277"/>
    </location>
</feature>
<evidence type="ECO:0000256" key="2">
    <source>
        <dbReference type="ARBA" id="ARBA00022443"/>
    </source>
</evidence>
<feature type="compositionally biased region" description="Low complexity" evidence="6">
    <location>
        <begin position="4868"/>
        <end position="4878"/>
    </location>
</feature>
<feature type="compositionally biased region" description="Basic and acidic residues" evidence="6">
    <location>
        <begin position="2577"/>
        <end position="2587"/>
    </location>
</feature>
<evidence type="ECO:0000256" key="6">
    <source>
        <dbReference type="SAM" id="MobiDB-lite"/>
    </source>
</evidence>
<feature type="compositionally biased region" description="Polar residues" evidence="6">
    <location>
        <begin position="2786"/>
        <end position="2801"/>
    </location>
</feature>
<evidence type="ECO:0000256" key="1">
    <source>
        <dbReference type="ARBA" id="ARBA00004496"/>
    </source>
</evidence>
<feature type="compositionally biased region" description="Basic and acidic residues" evidence="6">
    <location>
        <begin position="5347"/>
        <end position="5356"/>
    </location>
</feature>
<feature type="compositionally biased region" description="Basic and acidic residues" evidence="6">
    <location>
        <begin position="5464"/>
        <end position="5473"/>
    </location>
</feature>
<feature type="compositionally biased region" description="Low complexity" evidence="6">
    <location>
        <begin position="4451"/>
        <end position="4464"/>
    </location>
</feature>
<evidence type="ECO:0000313" key="10">
    <source>
        <dbReference type="Proteomes" id="UP001165740"/>
    </source>
</evidence>
<protein>
    <submittedName>
        <fullName evidence="11 12">Uncharacterized protein LOC106055773 isoform X1</fullName>
    </submittedName>
</protein>
<feature type="compositionally biased region" description="Polar residues" evidence="6">
    <location>
        <begin position="1776"/>
        <end position="1801"/>
    </location>
</feature>
<dbReference type="InterPro" id="IPR001331">
    <property type="entry name" value="GDS_CDC24_CS"/>
</dbReference>
<feature type="compositionally biased region" description="Polar residues" evidence="6">
    <location>
        <begin position="4697"/>
        <end position="4726"/>
    </location>
</feature>
<feature type="compositionally biased region" description="Low complexity" evidence="6">
    <location>
        <begin position="2072"/>
        <end position="2083"/>
    </location>
</feature>
<feature type="region of interest" description="Disordered" evidence="6">
    <location>
        <begin position="4500"/>
        <end position="4519"/>
    </location>
</feature>
<dbReference type="SMART" id="SM00233">
    <property type="entry name" value="PH"/>
    <property type="match status" value="1"/>
</dbReference>
<dbReference type="RefSeq" id="XP_055868912.1">
    <property type="nucleotide sequence ID" value="XM_056012937.1"/>
</dbReference>
<feature type="compositionally biased region" description="Basic and acidic residues" evidence="6">
    <location>
        <begin position="2084"/>
        <end position="2093"/>
    </location>
</feature>
<dbReference type="Proteomes" id="UP001165740">
    <property type="component" value="Chromosome 15"/>
</dbReference>
<feature type="compositionally biased region" description="Polar residues" evidence="6">
    <location>
        <begin position="3700"/>
        <end position="3719"/>
    </location>
</feature>
<feature type="compositionally biased region" description="Polar residues" evidence="6">
    <location>
        <begin position="3142"/>
        <end position="3156"/>
    </location>
</feature>
<feature type="compositionally biased region" description="Basic and acidic residues" evidence="6">
    <location>
        <begin position="2177"/>
        <end position="2199"/>
    </location>
</feature>
<feature type="compositionally biased region" description="Low complexity" evidence="6">
    <location>
        <begin position="5547"/>
        <end position="5570"/>
    </location>
</feature>
<feature type="region of interest" description="Disordered" evidence="6">
    <location>
        <begin position="1061"/>
        <end position="1081"/>
    </location>
</feature>
<dbReference type="PANTHER" id="PTHR47544:SF3">
    <property type="entry name" value="RHO GUANINE NUCLEOTIDE EXCHANGE FACTOR 4 ISOFORM X1"/>
    <property type="match status" value="1"/>
</dbReference>
<feature type="compositionally biased region" description="Basic and acidic residues" evidence="6">
    <location>
        <begin position="4684"/>
        <end position="4694"/>
    </location>
</feature>
<feature type="region of interest" description="Disordered" evidence="6">
    <location>
        <begin position="1098"/>
        <end position="1165"/>
    </location>
</feature>
<dbReference type="RefSeq" id="XP_055868911.1">
    <property type="nucleotide sequence ID" value="XM_056012936.1"/>
</dbReference>
<feature type="compositionally biased region" description="Basic and acidic residues" evidence="6">
    <location>
        <begin position="1476"/>
        <end position="1487"/>
    </location>
</feature>
<dbReference type="PROSITE" id="PS50002">
    <property type="entry name" value="SH3"/>
    <property type="match status" value="1"/>
</dbReference>
<feature type="region of interest" description="Disordered" evidence="6">
    <location>
        <begin position="305"/>
        <end position="324"/>
    </location>
</feature>
<evidence type="ECO:0000259" key="7">
    <source>
        <dbReference type="PROSITE" id="PS50002"/>
    </source>
</evidence>
<accession>A0A9W2Z1U7</accession>
<feature type="region of interest" description="Disordered" evidence="6">
    <location>
        <begin position="2546"/>
        <end position="2587"/>
    </location>
</feature>
<feature type="region of interest" description="Disordered" evidence="6">
    <location>
        <begin position="2781"/>
        <end position="2801"/>
    </location>
</feature>
<dbReference type="Gene3D" id="2.30.29.30">
    <property type="entry name" value="Pleckstrin-homology domain (PH domain)/Phosphotyrosine-binding domain (PTB)"/>
    <property type="match status" value="1"/>
</dbReference>
<feature type="compositionally biased region" description="Polar residues" evidence="6">
    <location>
        <begin position="1643"/>
        <end position="1659"/>
    </location>
</feature>
<feature type="compositionally biased region" description="Polar residues" evidence="6">
    <location>
        <begin position="1342"/>
        <end position="1360"/>
    </location>
</feature>
<feature type="compositionally biased region" description="Basic and acidic residues" evidence="6">
    <location>
        <begin position="1194"/>
        <end position="1205"/>
    </location>
</feature>
<feature type="region of interest" description="Disordered" evidence="6">
    <location>
        <begin position="1590"/>
        <end position="1659"/>
    </location>
</feature>
<feature type="compositionally biased region" description="Basic and acidic residues" evidence="6">
    <location>
        <begin position="4762"/>
        <end position="4787"/>
    </location>
</feature>
<keyword evidence="2 5" id="KW-0728">SH3 domain</keyword>
<feature type="compositionally biased region" description="Basic and acidic residues" evidence="6">
    <location>
        <begin position="5150"/>
        <end position="5166"/>
    </location>
</feature>
<evidence type="ECO:0000313" key="12">
    <source>
        <dbReference type="RefSeq" id="XP_055868912.1"/>
    </source>
</evidence>
<keyword evidence="10" id="KW-1185">Reference proteome</keyword>
<feature type="domain" description="DH" evidence="9">
    <location>
        <begin position="6100"/>
        <end position="6284"/>
    </location>
</feature>
<feature type="domain" description="SH3" evidence="7">
    <location>
        <begin position="6002"/>
        <end position="6061"/>
    </location>
</feature>
<feature type="compositionally biased region" description="Polar residues" evidence="6">
    <location>
        <begin position="1178"/>
        <end position="1187"/>
    </location>
</feature>
<feature type="region of interest" description="Disordered" evidence="6">
    <location>
        <begin position="5299"/>
        <end position="5499"/>
    </location>
</feature>
<keyword evidence="4" id="KW-0344">Guanine-nucleotide releasing factor</keyword>
<feature type="compositionally biased region" description="Polar residues" evidence="6">
    <location>
        <begin position="1120"/>
        <end position="1131"/>
    </location>
</feature>
<dbReference type="GeneID" id="106055773"/>
<feature type="compositionally biased region" description="Basic and acidic residues" evidence="6">
    <location>
        <begin position="1601"/>
        <end position="1625"/>
    </location>
</feature>
<evidence type="ECO:0000259" key="9">
    <source>
        <dbReference type="PROSITE" id="PS50010"/>
    </source>
</evidence>
<dbReference type="Pfam" id="PF22697">
    <property type="entry name" value="SOS1_NGEF_PH"/>
    <property type="match status" value="1"/>
</dbReference>
<feature type="region of interest" description="Disordered" evidence="6">
    <location>
        <begin position="2613"/>
        <end position="2632"/>
    </location>
</feature>
<organism evidence="10 12">
    <name type="scientific">Biomphalaria glabrata</name>
    <name type="common">Bloodfluke planorb</name>
    <name type="synonym">Freshwater snail</name>
    <dbReference type="NCBI Taxonomy" id="6526"/>
    <lineage>
        <taxon>Eukaryota</taxon>
        <taxon>Metazoa</taxon>
        <taxon>Spiralia</taxon>
        <taxon>Lophotrochozoa</taxon>
        <taxon>Mollusca</taxon>
        <taxon>Gastropoda</taxon>
        <taxon>Heterobranchia</taxon>
        <taxon>Euthyneura</taxon>
        <taxon>Panpulmonata</taxon>
        <taxon>Hygrophila</taxon>
        <taxon>Lymnaeoidea</taxon>
        <taxon>Planorbidae</taxon>
        <taxon>Biomphalaria</taxon>
    </lineage>
</organism>
<dbReference type="InterPro" id="IPR055251">
    <property type="entry name" value="SOS1_NGEF_PH"/>
</dbReference>
<dbReference type="InterPro" id="IPR000219">
    <property type="entry name" value="DH_dom"/>
</dbReference>
<feature type="region of interest" description="Disordered" evidence="6">
    <location>
        <begin position="3466"/>
        <end position="3528"/>
    </location>
</feature>
<feature type="compositionally biased region" description="Basic residues" evidence="6">
    <location>
        <begin position="3513"/>
        <end position="3522"/>
    </location>
</feature>
<feature type="region of interest" description="Disordered" evidence="6">
    <location>
        <begin position="2643"/>
        <end position="2669"/>
    </location>
</feature>
<dbReference type="SUPFAM" id="SSF50044">
    <property type="entry name" value="SH3-domain"/>
    <property type="match status" value="1"/>
</dbReference>
<feature type="region of interest" description="Disordered" evidence="6">
    <location>
        <begin position="5959"/>
        <end position="5982"/>
    </location>
</feature>
<feature type="region of interest" description="Disordered" evidence="6">
    <location>
        <begin position="4681"/>
        <end position="4793"/>
    </location>
</feature>
<dbReference type="OrthoDB" id="660555at2759"/>
<feature type="region of interest" description="Disordered" evidence="6">
    <location>
        <begin position="3316"/>
        <end position="3342"/>
    </location>
</feature>
<dbReference type="Pfam" id="PF00621">
    <property type="entry name" value="RhoGEF"/>
    <property type="match status" value="1"/>
</dbReference>
<feature type="compositionally biased region" description="Polar residues" evidence="6">
    <location>
        <begin position="1491"/>
        <end position="1502"/>
    </location>
</feature>
<feature type="compositionally biased region" description="Low complexity" evidence="6">
    <location>
        <begin position="5690"/>
        <end position="5702"/>
    </location>
</feature>
<feature type="compositionally biased region" description="Basic and acidic residues" evidence="6">
    <location>
        <begin position="5396"/>
        <end position="5407"/>
    </location>
</feature>
<dbReference type="InterPro" id="IPR001452">
    <property type="entry name" value="SH3_domain"/>
</dbReference>
<feature type="region of interest" description="Disordered" evidence="6">
    <location>
        <begin position="598"/>
        <end position="639"/>
    </location>
</feature>
<name>A0A9W2Z1U7_BIOGL</name>
<feature type="compositionally biased region" description="Polar residues" evidence="6">
    <location>
        <begin position="4908"/>
        <end position="4917"/>
    </location>
</feature>
<feature type="compositionally biased region" description="Basic and acidic residues" evidence="6">
    <location>
        <begin position="4477"/>
        <end position="4487"/>
    </location>
</feature>
<proteinExistence type="predicted"/>
<feature type="region of interest" description="Disordered" evidence="6">
    <location>
        <begin position="4442"/>
        <end position="4487"/>
    </location>
</feature>
<dbReference type="InterPro" id="IPR036028">
    <property type="entry name" value="SH3-like_dom_sf"/>
</dbReference>
<feature type="region of interest" description="Disordered" evidence="6">
    <location>
        <begin position="1673"/>
        <end position="1714"/>
    </location>
</feature>
<feature type="region of interest" description="Disordered" evidence="6">
    <location>
        <begin position="1730"/>
        <end position="1959"/>
    </location>
</feature>
<dbReference type="PROSITE" id="PS50010">
    <property type="entry name" value="DH_2"/>
    <property type="match status" value="1"/>
</dbReference>
<feature type="region of interest" description="Disordered" evidence="6">
    <location>
        <begin position="1326"/>
        <end position="1395"/>
    </location>
</feature>
<dbReference type="GO" id="GO:0005737">
    <property type="term" value="C:cytoplasm"/>
    <property type="evidence" value="ECO:0007669"/>
    <property type="project" value="UniProtKB-SubCell"/>
</dbReference>
<keyword evidence="3" id="KW-0963">Cytoplasm</keyword>
<feature type="region of interest" description="Disordered" evidence="6">
    <location>
        <begin position="2067"/>
        <end position="2205"/>
    </location>
</feature>
<feature type="region of interest" description="Disordered" evidence="6">
    <location>
        <begin position="5543"/>
        <end position="5570"/>
    </location>
</feature>
<feature type="region of interest" description="Disordered" evidence="6">
    <location>
        <begin position="3354"/>
        <end position="3375"/>
    </location>
</feature>
<feature type="compositionally biased region" description="Low complexity" evidence="6">
    <location>
        <begin position="4893"/>
        <end position="4907"/>
    </location>
</feature>
<feature type="region of interest" description="Disordered" evidence="6">
    <location>
        <begin position="807"/>
        <end position="836"/>
    </location>
</feature>
<feature type="compositionally biased region" description="Polar residues" evidence="6">
    <location>
        <begin position="3483"/>
        <end position="3494"/>
    </location>
</feature>
<feature type="compositionally biased region" description="Low complexity" evidence="6">
    <location>
        <begin position="1742"/>
        <end position="1755"/>
    </location>
</feature>
<dbReference type="InterPro" id="IPR001849">
    <property type="entry name" value="PH_domain"/>
</dbReference>
<feature type="compositionally biased region" description="Polar residues" evidence="6">
    <location>
        <begin position="5709"/>
        <end position="5736"/>
    </location>
</feature>
<feature type="region of interest" description="Disordered" evidence="6">
    <location>
        <begin position="870"/>
        <end position="891"/>
    </location>
</feature>
<feature type="region of interest" description="Disordered" evidence="6">
    <location>
        <begin position="4863"/>
        <end position="4929"/>
    </location>
</feature>
<feature type="compositionally biased region" description="Polar residues" evidence="6">
    <location>
        <begin position="2976"/>
        <end position="2987"/>
    </location>
</feature>
<comment type="subcellular location">
    <subcellularLocation>
        <location evidence="1">Cytoplasm</location>
    </subcellularLocation>
</comment>
<feature type="compositionally biased region" description="Basic and acidic residues" evidence="6">
    <location>
        <begin position="1904"/>
        <end position="1917"/>
    </location>
</feature>
<feature type="region of interest" description="Disordered" evidence="6">
    <location>
        <begin position="563"/>
        <end position="584"/>
    </location>
</feature>
<dbReference type="SUPFAM" id="SSF50729">
    <property type="entry name" value="PH domain-like"/>
    <property type="match status" value="1"/>
</dbReference>
<feature type="compositionally biased region" description="Polar residues" evidence="6">
    <location>
        <begin position="3316"/>
        <end position="3341"/>
    </location>
</feature>
<sequence length="6499" mass="707994">MASQRGNGGLNENSKWCAQVHMPPQRCQERSSEVDNYLPHSPSHPHRPLPPHILDQKEKYSLSSFSTPAPVAVKVHFASPGTSFSSPLFLHSPAPPPSSQTLQNSRDNRVQVSSIRLREPVPSVVTAGEVTLGTRSLKTVPSPDDNNIYTKPDRNAQDLLVTRAAFNSAAKEGIRPLCSDGQTCPPVNGDKAGNSLSSLARELYLKSDSSETGQRLIHREARPSHPIPPGHGAKTPTNIKVKESLLFYFRSSSYEVGQNNSQRLARSKRGCKGRRPSTQRPPADDSKRSIAREFTAGVVPSLSPLIVEESNPKTSTPDLNPGRQAVDVSIVTLSRDGEAGKTPQTDQGVALVEFGPTINYNPNKNNGADIQSLNSGSRNERCVSSGDESVKVFTSDFTDESVRDQILDLAAVDSFTHERISWNSPSDSFICDDIDGSAQSLKPSCHCEVLCSCILLGNRLCLHSSQESVSQVSTATTRSALTGEEVLNSSRSGLCVPARDFQGNHSGTLDFGAARAYGYSHEPDTEDIIVPGLISSDFFTSGYDATHQSGIHYLGEVIETQVQKDSERTQAGPSSSPPCEPELIDENTDLKLSEDCLCSTNNDRPPSDLHPLYSPRHNDRSSISEDTRVSDVTRGQPSDVHFASVPQESQVCTPETNLAHVESVARVEGKSHGLTLETSPLKEQPTLTEASYSGGVYWLLDNKGHDEENGDFSSRANLLPVEDQSACLPHRDGADKGEKVIDDPANCAAATEDRLTVKTNIGQDLQDKIREQGQSERHCLEAKGVNSNCFETSKLPVIDSSDLQVHDRVAPRQKRSLKTSDRSSEVKRAGFKRPKRLPLGDIGSACEETESKRAKRSGFIAVDRKDCSDNSDKYGGETLSRSGPHNTNKNCARRISNVRTGATRGRHTTGIVSCPLRTFHLSNFSKRDVNISQGEIPSQNVFEGQGEASNGGNSNEFPINVPRYRFQIAESDCHELQNTCVHQTVTSTKCGSISQDTKTSKGRVPLILSSGDNFSLRKVKVRQTRASVLRQLKSPTSIHVNHEPWSSFGIARGTAAGGNAQTLSEAISSRKSSLSHTNSSSRADGLIHLNASKAMEAPSVKKVVQAKQVKKKLESPKATRASQRAKLTSSKTCEDSKHSSSLGDSETTVEREQGSPPTGEAPTKVHLTLGFLRLTQSQMSKMKSPASSKVGRAKQSEAQHTDTRTKTVSSQPTGKNNSKRPKHSGDSEAICAIDSDQQKSGVISPLLRKASRKENICSDPDANMRSPRTKKRLSILGVTSYPDVLSPVTSPSRSEPLSPKIETLSEFNTLAPSCDALREARCKSLSPYDHTKVGPPLHSRSKSGSASPVLTNRKSPATESLSRKSSPENHDTATHLSASTPKKATSQPSAPPMTPFRSAEHIRLALNRSPSFLPVSKHRTQASHKETSSLKQTKLRNPSSLSQKEGNKPVAHTQRQNVTALKRKVTKNGASGQAAPDRRKETTRGGKPEVINSSEMQITSTEPKGKVEPITLWPIDPQNHVMSGTEETGAINSHDAMSIKDVGQNTTEPSDRNVELVSGLIRNITNNDKNRSREVVKMAKVNGQEMSKCELTDRTIASGKNAKDLENSRTKWESPKEIGQDDRQSSQRSLHKLSHSALPAGEQVNQFQGVESRSSSSSDINGALVLGEITHEDASVTHTHGAPTDTPGDDAIKTISPNRPKAGSKLPRKTASPFMKSNLSAKVVELGVSRKPASKVGDIKARPASRVSSAASTRESSVDSRFDDDTSSVKSDRSHLSTVSLTSQGRAKKTSPSEPKQTKASASRPRVNATAPVVINQVGVKNKPLHGNRQSSNGDSRNTSTKGPAKRGTITLPSAVPGPLPVSSGKALPAKKSTNSGKQAKILISRGREITQEKSAAPAPSRVIADEARKEGVKKEGTVPNLQAGNRGSQKEAEHACPVSGPSDSAEQRRDKSEHRGLISIKENSDTEVLFRIAKVENVLEGNINDFSRKESQALDETDKAMESGQADINSETAGPMFETSQVPSIVYAGVQDIDENLTSAKDNVFGQEISPLLSGESLMYSRGVVHNKQPSSSDGSSSARVSDCVKDEKDDGGSSLSAADELLPGGELVRVPDAHPAPVDYQPESCTPFHIHPGLGGENALAGPAQVTPSPSSLERETGGVTPMDAAIGEVGELGEEARSERRAQRNEEDTKKEEGGRVPEGGSVQKCVKRADEEHARVDARRNIVVCVCSTVNIGINNSQGDGHSQTMDTTYIQCDHSARISSLLQDQHIGYTKQQQGQTLEVSTGQPNIYKDIQNENMTQSVSNSSDSICTLSHTIPITDDSVTMKTLNLSSHDSIDSSLTNDLSKHESINVSSLTLPSDHTMDTGYCPSDTDQLSEKAASKLKFLKRVNFDYIQEDNEMSCGVSIEHGSPWIREEERSDECNHLSEQQMECSPQGRCHMFNCEKDSCNCSLRDMGGYTLTREVRDAVSESEPHWSSDDKCTFTKARQNDDSLQDENEAEIVSDSDDELLSLMLSKDDVETECISAGLSRHRDYQGDKLVPLKSFSESSEEGADLVPSEVRSGSREEKAEEGDQSERLYSRDKRGQRVSVYSMEDESAFTTALDDALLTGADDKDGDDDDDDDSSGDNICLTEDTFDLMEGRDNIGAGAPVGGEDDSESTCSESSFQSATSDILMVAASPPSGELAHFQGCGTSKAGEGMARMIASDSENLDECWQDVSSSRDGEFHEDIVLTCGPYGEDSGVLSTMPFSSTPRASGRHGGAIVSRYDYDVSHVSSRKVSHDGISSESSQTGTNINDNRGTLLQSLSLPAISTSSAPNELTAVFGVTGGQLVLNSSSFNAGGKKADPTCQLINDVTTSSSLTSSTPQPGLSLPEQTSAEKTTQANGTDVFDTLTSLKDIMFADDYVDETTSATPTALSSSSSSPSLSSLSDKRRSRQGRIAGNKVAPSMLPSRSFSLEPRRSSTKIDPEPGTRSRSPSFYSNTIVVDLTTHSRNHRSQPAPSQTKPDVAAPATQRNKLHAHKDIKQINSTSAPKDIKQINSTSAPKDIKQINSISAPKDIKQINSTSANIQNVSIGPSNAIIVRNGDDVQIENNTTNIIRPKSQQTIGPVSNKTLTSQTKDSHALKTACKIKTAPLNTGITRAQDNQQNATTKKGNRLEKNQRFEPVESDKQESHATKTIPSQRQGLAINSRLPQPTEQKEKRDKGVTVDNGQTKTERDPAFRTASEDCTQAVPFSRSLETGLANDNTEFSHDLCPLHTGESTCVKTHSGLPSLTEHRHCVKHMDTGSNDHTYCAQQTNNETNSSLFTFSPLDSPSMSSQISDHQSCQGEKNIPTTAAPSHDITKTSLFESGYSSDIKSPDMRSPTLEMEDNSIDSSLPERYTETTDDTTVCKGAGINSQEMGLLSQTELSASAGILIAAGTMPVSVREVSSVNGSMAASKPLLSLTAEDRLKANITREETLGTRAEELLRPDNGAVEESVTSQRHSSPQYLLSDPCHDNSQMSEGHHSSVNKHGSRKSGRADMNKADIHDGYNVARTVNTDIGVDIKSESTDYINGGDPPGKGMFSQLIQLEEFQVDVLASGNNSSPGDDDICNAIVAPEFNIASKRVSQAEDVSDTVDQKAEVESHDIIKNVSEAKCPKNELLDELCPDRGAVCVPVSKINTPPTHGNALGGSPARFEKDHQLLSGINYPPDYHTSGNEQIHSSHGESLTTSDSPRSEETCKHRASSIEITSRAGSGQEYLDNSREFLSGSEPPVFKRETSAPRLDVVSNTIDSSVDTETLAFADDEDSFPLSVDTHRTVHTINEPAVKSVDSVFHDSKADSVSPLSDDQHGHRGSSGINLCVDSKVSIHDTMDYRLDNRAIDTTHSKDIGYNRSNSGGISSAHIGVVSVHSKHEVCTDYSTSGKSFAPCLRRTDSEVRTSLAPSLSPSLSSNSVHETCVQSLTKSNTFPEHCLQQKQLLGSIKSPPTAPKPNLPLQLLQSLRLSRKLSSEGSAGDGVDGRSQCDPVFLFDGEAGWLSKQIDVDRKHGNYVDRTELYDNPKQCPVIIDISRSSDDPNTPATDPSFKKSLITSVYVEKQNEIVASSRQDFVLHQALISGETTLTEESDPRAKGINCSSLLQRWNALNMCSPPKAEASPDAHKYLSPSPHPDHPPKEKSPFILEKVCELLSKISKDTTEVIRPKSPLPLAEEVKPLAPRPQEAAPPQVDSEKERGVRVVKKWKSMIKKSRVVAIRETLKVKMSGTEENPTPLTAPLSPTPQRKYKWARGDAGIWKKVYLDENGQVNSEISDEFQASVTSLETSQTAATDEPFSHCLPRNIQGDQYSHFEQVNTVEAEKSIDNNTLTPQNDTLTYLDIGKSRETSGEDENQLDSRVGSVSDVLNTQDSVSTNVSSLGLDEPKLQQEDINSVVKKISICDQHVDHSTDTISTSDVSAVTFTRSPSRRNDSISVSESSNCSTSERTARVAESISFEQEPHQTPQERDLEIYEDVDQRLAVSDQQTDSRGHPGSSVYDTATPDTAKLVCISPDGAHPEIDLSNAKGVNSGSGNIIKGDNFDITGDNGEKSKHRPSLIEGGVENECSLERVVGTSDAQQKVPIDKFRPAGNNDDLNNTSYVCDTSTVSTRTCDNTAAFEHDHDEMTKLDQLDIIKETSDSLGPAIEQDRLDLNSSTAAQELANAISDKDAPFRKDNPGVLNTNSESNVKNPEANSESSQVDVNTCQKYKTSDSRSSHASVSESDENSKVDADMAPSGDGGDFVGAEKSEKANETNNEGDKKEEGEEQKSKKYTWPTVAESLKRFQKSIAATPHRSHLQRGRDQQYLLTTKKDNTILRGCTEGKPKADQFGASCSPTLHQRALARNETLVESEPNVENSSSIALDSNDHLDNNQRTVTSSASSPTSLKSTITAEKSTCSPDQKPAIPPPVIDMKAKKPTSLISSSWKPPSMPEKTLPPSPVIVLSPVSAFGKASSIASSEIATNKSQDVLETSGKPSLSSEVIRTSTSTADVLLSSSSASDGSGASLFKSMTMFKKIQQDQPYIQLLDSASKNQSGLPTEGVTLHFESKDALLPAPGDSITPSAEDQAMISPRSRRNLQSAKLISVSVWDTHDGDKNLRASRRLWTPEEKPILAGISEIEEVHGSQEVALSSHDPEHLQASDDCKERVRASRSPVRPQAKKKSARRSLSLPSGGLSYGDVKIMYKDGHFVTVGAPSDKQEAGPAEDEEVEQGPDTCQRSNLPSSLKEVNEDLYDQDGNMRAEILMLLEQGISDAQQLDYNRWDEGGGDINRRTRAGAPIFLSLPRRRQKGNRPNSADEGQLLRSYSKSHQSLVSHSDGVDSGHGELGSGHGRDGREGSTLKRNNSFTEAMGSDLTLNETYKRSEPRDLDNTELCDSGFDDQRHSREDSSHKTRTKGPGFIQRMLKKRKGSASDKALSLSTSKPSKDDLSASSLSLASNSSATPTSPNKRDPRDSSLTRKMSFRGIFKRKNSSDMSGKKTSDEQDILHSASYPNGSESGSVLNVSHRRVLTNIGESDNHQDDLLNIEHPESLSPSSSMSRSPKTPLSNSSSLSSLQHSIAYDDNDRTPTADYGPVVHRRVRSSSGRVRYTGGSRLSGDSFSEYDFSSQEFQSSDDALTPRSFSPGIMDMSAEGERTLVPSPASPNDRLSPCIYQTLTSSPQGGRRRPSREDEGSQSSSTRVSSSSSNADKGEITSSNSNDSGIQNDVIVTSSTESMQTTVKLRKSKSPSPVAERPKSDITVRWADLLEQVMDPGGVKYRKEAGKLRKRPRPKSDIDEGLENGDSEEEEVEEDADMDVEEDDESDEGGCHSLESRRAVIVGANSLANISSGVGGAVSAAPMMSAASSSSDVMAMNSGESVQSLVELRRTSRGDRDVLTAKLAKFRRLSTPQPITLHAEKPAVKPCKNLQVFSNLKQACSMPDNLDKLSRKKHYFSLISSDAQSITSQQSGGDESSDESEYSVEYPEKSLSTRSSHAMLAALDQMYENNLTYAEALWDHVTMDPDELGFRAGDLICVTDASNKYWWFGVLDGREGWFPTNYVRLRVNQDIMEDELSYLMAEKEEMVVPERSGNLMVTPSHLDKNQARANVVNEILSAERDYVKHLKDVVEGYVKQARKRPEMFPVEKVTVIFSNIEDIYLFATQLLDSLQRCVNPEKPHLSEIGQCFLEKVKGFEMYSDYCNNHPAACDELRELYRNKRYRHFFEACRLLQEMIEIPLEGFLLTPVQKICKYHLQLAELFKFTPADHPDYPYVQAALEAMKKIATLINERKRKMESIEKLAAWQLLVDDWEGPDILVDSSELIYSGELNKINHAGWSQERYFFLFDHQLIYCKKDLLKKSSFCYKGRIDMDGCRVYNIPDGRDSQYNVTVRNAWKLHDTHKDKWYLLVSKTAVIKQRWIKAFQDERRRVKDDAENNFNIPAHVKQAVITNFKQKTNHSKPKGKKFTRTTSAIATLPRTKNRHNVKSDGTLEKRKINWFFLGKGKS</sequence>
<dbReference type="GO" id="GO:0035556">
    <property type="term" value="P:intracellular signal transduction"/>
    <property type="evidence" value="ECO:0007669"/>
    <property type="project" value="InterPro"/>
</dbReference>
<feature type="region of interest" description="Disordered" evidence="6">
    <location>
        <begin position="88"/>
        <end position="108"/>
    </location>
</feature>
<dbReference type="InterPro" id="IPR035899">
    <property type="entry name" value="DBL_dom_sf"/>
</dbReference>
<evidence type="ECO:0000313" key="11">
    <source>
        <dbReference type="RefSeq" id="XP_055868911.1"/>
    </source>
</evidence>
<feature type="region of interest" description="Disordered" evidence="6">
    <location>
        <begin position="1178"/>
        <end position="1226"/>
    </location>
</feature>
<feature type="compositionally biased region" description="Polar residues" evidence="6">
    <location>
        <begin position="1429"/>
        <end position="1444"/>
    </location>
</feature>
<dbReference type="Gene3D" id="2.30.30.40">
    <property type="entry name" value="SH3 Domains"/>
    <property type="match status" value="1"/>
</dbReference>
<dbReference type="InterPro" id="IPR011993">
    <property type="entry name" value="PH-like_dom_sf"/>
</dbReference>
<reference evidence="11 12" key="1">
    <citation type="submission" date="2025-04" db="UniProtKB">
        <authorList>
            <consortium name="RefSeq"/>
        </authorList>
    </citation>
    <scope>IDENTIFICATION</scope>
</reference>
<dbReference type="PROSITE" id="PS50003">
    <property type="entry name" value="PH_DOMAIN"/>
    <property type="match status" value="1"/>
</dbReference>
<feature type="compositionally biased region" description="Basic and acidic residues" evidence="6">
    <location>
        <begin position="2961"/>
        <end position="2975"/>
    </location>
</feature>
<feature type="compositionally biased region" description="Polar residues" evidence="6">
    <location>
        <begin position="99"/>
        <end position="108"/>
    </location>
</feature>
<feature type="region of interest" description="Disordered" evidence="6">
    <location>
        <begin position="5143"/>
        <end position="5187"/>
    </location>
</feature>
<feature type="compositionally biased region" description="Polar residues" evidence="6">
    <location>
        <begin position="1828"/>
        <end position="1842"/>
    </location>
</feature>
<feature type="region of interest" description="Disordered" evidence="6">
    <location>
        <begin position="3142"/>
        <end position="3230"/>
    </location>
</feature>
<feature type="compositionally biased region" description="Polar residues" evidence="6">
    <location>
        <begin position="879"/>
        <end position="890"/>
    </location>
</feature>
<dbReference type="SMART" id="SM00325">
    <property type="entry name" value="RhoGEF"/>
    <property type="match status" value="1"/>
</dbReference>
<evidence type="ECO:0000256" key="5">
    <source>
        <dbReference type="PROSITE-ProRule" id="PRU00192"/>
    </source>
</evidence>
<dbReference type="GO" id="GO:0005085">
    <property type="term" value="F:guanyl-nucleotide exchange factor activity"/>
    <property type="evidence" value="ECO:0007669"/>
    <property type="project" value="UniProtKB-KW"/>
</dbReference>
<dbReference type="SMART" id="SM00326">
    <property type="entry name" value="SH3"/>
    <property type="match status" value="1"/>
</dbReference>
<feature type="region of interest" description="Disordered" evidence="6">
    <location>
        <begin position="4135"/>
        <end position="4161"/>
    </location>
</feature>
<feature type="compositionally biased region" description="Polar residues" evidence="6">
    <location>
        <begin position="1206"/>
        <end position="1216"/>
    </location>
</feature>
<feature type="compositionally biased region" description="Basic and acidic residues" evidence="6">
    <location>
        <begin position="3159"/>
        <end position="3179"/>
    </location>
</feature>
<feature type="region of interest" description="Disordered" evidence="6">
    <location>
        <begin position="2915"/>
        <end position="3035"/>
    </location>
</feature>
<feature type="compositionally biased region" description="Acidic residues" evidence="6">
    <location>
        <begin position="5792"/>
        <end position="5821"/>
    </location>
</feature>
<dbReference type="PROSITE" id="PS00741">
    <property type="entry name" value="DH_1"/>
    <property type="match status" value="1"/>
</dbReference>
<feature type="compositionally biased region" description="Acidic residues" evidence="6">
    <location>
        <begin position="2617"/>
        <end position="2628"/>
    </location>
</feature>
<feature type="region of interest" description="Disordered" evidence="6">
    <location>
        <begin position="2860"/>
        <end position="2889"/>
    </location>
</feature>
<feature type="compositionally biased region" description="Low complexity" evidence="6">
    <location>
        <begin position="5446"/>
        <end position="5463"/>
    </location>
</feature>
<feature type="compositionally biased region" description="Polar residues" evidence="6">
    <location>
        <begin position="2877"/>
        <end position="2889"/>
    </location>
</feature>
<feature type="domain" description="PH" evidence="8">
    <location>
        <begin position="6315"/>
        <end position="6421"/>
    </location>
</feature>
<feature type="region of interest" description="Disordered" evidence="6">
    <location>
        <begin position="1410"/>
        <end position="1506"/>
    </location>
</feature>
<feature type="region of interest" description="Disordered" evidence="6">
    <location>
        <begin position="258"/>
        <end position="290"/>
    </location>
</feature>
<dbReference type="Pfam" id="PF14604">
    <property type="entry name" value="SH3_9"/>
    <property type="match status" value="1"/>
</dbReference>
<feature type="compositionally biased region" description="Basic and acidic residues" evidence="6">
    <location>
        <begin position="616"/>
        <end position="631"/>
    </location>
</feature>
<feature type="region of interest" description="Disordered" evidence="6">
    <location>
        <begin position="5623"/>
        <end position="5824"/>
    </location>
</feature>
<gene>
    <name evidence="11 12" type="primary">LOC106055773</name>
</gene>
<feature type="compositionally biased region" description="Low complexity" evidence="6">
    <location>
        <begin position="2860"/>
        <end position="2876"/>
    </location>
</feature>
<evidence type="ECO:0000256" key="3">
    <source>
        <dbReference type="ARBA" id="ARBA00022490"/>
    </source>
</evidence>
<dbReference type="Gene3D" id="1.20.900.10">
    <property type="entry name" value="Dbl homology (DH) domain"/>
    <property type="match status" value="1"/>
</dbReference>
<evidence type="ECO:0000259" key="8">
    <source>
        <dbReference type="PROSITE" id="PS50003"/>
    </source>
</evidence>